<dbReference type="Gene3D" id="3.30.559.10">
    <property type="entry name" value="Chloramphenicol acetyltransferase-like domain"/>
    <property type="match status" value="1"/>
</dbReference>
<dbReference type="InterPro" id="IPR006256">
    <property type="entry name" value="AcTrfase_Pyrv_DH_cplx"/>
</dbReference>
<dbReference type="GO" id="GO:0006086">
    <property type="term" value="P:pyruvate decarboxylation to acetyl-CoA"/>
    <property type="evidence" value="ECO:0007669"/>
    <property type="project" value="UniProtKB-UniRule"/>
</dbReference>
<evidence type="ECO:0000259" key="10">
    <source>
        <dbReference type="PROSITE" id="PS50968"/>
    </source>
</evidence>
<dbReference type="Gene3D" id="4.10.320.10">
    <property type="entry name" value="E3-binding domain"/>
    <property type="match status" value="1"/>
</dbReference>
<dbReference type="Gene3D" id="2.40.50.100">
    <property type="match status" value="3"/>
</dbReference>
<dbReference type="Pfam" id="PF02817">
    <property type="entry name" value="E3_binding"/>
    <property type="match status" value="1"/>
</dbReference>
<dbReference type="Proteomes" id="UP000679312">
    <property type="component" value="Chromosome"/>
</dbReference>
<dbReference type="InterPro" id="IPR036625">
    <property type="entry name" value="E3-bd_dom_sf"/>
</dbReference>
<dbReference type="FunFam" id="3.30.559.10:FF:000004">
    <property type="entry name" value="Acetyltransferase component of pyruvate dehydrogenase complex"/>
    <property type="match status" value="1"/>
</dbReference>
<dbReference type="InterPro" id="IPR004167">
    <property type="entry name" value="PSBD"/>
</dbReference>
<name>A0ABD7ETE3_AERJA</name>
<dbReference type="InterPro" id="IPR000089">
    <property type="entry name" value="Biotin_lipoyl"/>
</dbReference>
<dbReference type="NCBIfam" id="NF008814">
    <property type="entry name" value="PRK11854.1"/>
    <property type="match status" value="1"/>
</dbReference>
<evidence type="ECO:0000313" key="12">
    <source>
        <dbReference type="EMBL" id="QWL64367.1"/>
    </source>
</evidence>
<dbReference type="SUPFAM" id="SSF51230">
    <property type="entry name" value="Single hybrid motif"/>
    <property type="match status" value="3"/>
</dbReference>
<keyword evidence="12" id="KW-0670">Pyruvate</keyword>
<keyword evidence="4" id="KW-0677">Repeat</keyword>
<evidence type="ECO:0000259" key="11">
    <source>
        <dbReference type="PROSITE" id="PS51826"/>
    </source>
</evidence>
<dbReference type="PANTHER" id="PTHR43178:SF2">
    <property type="entry name" value="DIHYDROLIPOYLLYSINE-RESIDUE ACETYLTRANSFERASE COMPONENT OF PYRUVATE DEHYDROGENASE COMPLEX"/>
    <property type="match status" value="1"/>
</dbReference>
<dbReference type="InterPro" id="IPR050743">
    <property type="entry name" value="2-oxoacid_DH_E2_comp"/>
</dbReference>
<dbReference type="SUPFAM" id="SSF52777">
    <property type="entry name" value="CoA-dependent acyltransferases"/>
    <property type="match status" value="1"/>
</dbReference>
<sequence>MSKQIMVPDIGADEVEVTEIMVAVGDKVELDQSIIAVEGDKASMEVPAPSAGIVKEILIKVGDKVATGSQIMIFEAEGAAAPAEVAAPVAAAPAAAPAAAVRKDVHVPDIGGDEVEVTEIMVAVGDMVEADQSIIAVEGDKASMEVPAPFAGRVVEIKVAAGAKVSTGSLVMVFEVAGAAPAVAAAPAQAAAPAAAPVAAGAKDVNVPDIGGDEVEVTEIMVAVGDKVEADQSLIAVEGDKASMEVPAPFAGVVKEIKVKAGDKVSTGSLIMVFEVAGAAPVAAPVAQAAAPVAAAPVAAAPAPVAQAAASSDFVANDAYVHASPAVRRLAREFGVNLAKVKASGRKGRIVKEDVQAYVKDAIKRAESAPASAGVAGGNGLGVLPWPKVDFSKFGDVEEVELTRIQKISGPNLHRNWVMIPHVTQFDEADTTELEAFRKEQNAMLEKQKADVKITPLVFILKAAAKALEAHPRFCSSLSEDGSKLIMKKYIHIGVAVDTPNGLVVPVVRDVNKKGIMELSRDLAEISKKARAGKLTAADMQGGCFTISSLGGIGGTSFTPIVNAPEVAILGVSKSEMKPKWNGKEFAPRLMLPLALSYDHRVIDGADGARFITTMNGVLSDIRRLVL</sequence>
<gene>
    <name evidence="12" type="primary">aceF</name>
    <name evidence="12" type="ORF">HQ399_20050</name>
</gene>
<dbReference type="AlphaFoldDB" id="A0ABD7ETE3"/>
<organism evidence="12 13">
    <name type="scientific">Aeromonas jandaei</name>
    <dbReference type="NCBI Taxonomy" id="650"/>
    <lineage>
        <taxon>Bacteria</taxon>
        <taxon>Pseudomonadati</taxon>
        <taxon>Pseudomonadota</taxon>
        <taxon>Gammaproteobacteria</taxon>
        <taxon>Aeromonadales</taxon>
        <taxon>Aeromonadaceae</taxon>
        <taxon>Aeromonas</taxon>
    </lineage>
</organism>
<dbReference type="FunFam" id="4.10.320.10:FF:000003">
    <property type="entry name" value="Acetyltransferase component of pyruvate dehydrogenase complex"/>
    <property type="match status" value="1"/>
</dbReference>
<dbReference type="GO" id="GO:0045254">
    <property type="term" value="C:pyruvate dehydrogenase complex"/>
    <property type="evidence" value="ECO:0007669"/>
    <property type="project" value="UniProtKB-UniRule"/>
</dbReference>
<evidence type="ECO:0000256" key="5">
    <source>
        <dbReference type="ARBA" id="ARBA00022823"/>
    </source>
</evidence>
<comment type="cofactor">
    <cofactor evidence="9">
        <name>(R)-lipoate</name>
        <dbReference type="ChEBI" id="CHEBI:83088"/>
    </cofactor>
    <text evidence="9">Binds 3 lipoyl cofactors covalently.</text>
</comment>
<accession>A0ABD7ETE3</accession>
<keyword evidence="3 9" id="KW-0808">Transferase</keyword>
<dbReference type="Pfam" id="PF00198">
    <property type="entry name" value="2-oxoacid_dh"/>
    <property type="match status" value="1"/>
</dbReference>
<comment type="similarity">
    <text evidence="1 9">Belongs to the 2-oxoacid dehydrogenase family.</text>
</comment>
<dbReference type="InterPro" id="IPR001078">
    <property type="entry name" value="2-oxoacid_DH_actylTfrase"/>
</dbReference>
<evidence type="ECO:0000256" key="3">
    <source>
        <dbReference type="ARBA" id="ARBA00022679"/>
    </source>
</evidence>
<dbReference type="InterPro" id="IPR003016">
    <property type="entry name" value="2-oxoA_DH_lipoyl-BS"/>
</dbReference>
<dbReference type="FunFam" id="2.40.50.100:FF:000009">
    <property type="entry name" value="Acetyltransferase component of pyruvate dehydrogenase complex"/>
    <property type="match status" value="3"/>
</dbReference>
<protein>
    <recommendedName>
        <fullName evidence="9">Acetyltransferase component of pyruvate dehydrogenase complex</fullName>
        <ecNumber evidence="9">2.3.1.12</ecNumber>
    </recommendedName>
</protein>
<evidence type="ECO:0000256" key="7">
    <source>
        <dbReference type="ARBA" id="ARBA00025211"/>
    </source>
</evidence>
<dbReference type="SUPFAM" id="SSF47005">
    <property type="entry name" value="Peripheral subunit-binding domain of 2-oxo acid dehydrogenase complex"/>
    <property type="match status" value="1"/>
</dbReference>
<keyword evidence="6 9" id="KW-0012">Acyltransferase</keyword>
<reference evidence="12 13" key="1">
    <citation type="journal article" date="2021" name="Front. Microbiol.">
        <title>Prevalence and Genetic Analysis of Chromosomal mcr-3/7 in Aeromonas From U.S. Animal-Derived Samples.</title>
        <authorList>
            <person name="Wang Y."/>
            <person name="Hou N."/>
            <person name="Rasooly R."/>
            <person name="Gu Y."/>
            <person name="He X."/>
        </authorList>
    </citation>
    <scope>NUCLEOTIDE SEQUENCE [LARGE SCALE GENOMIC DNA]</scope>
    <source>
        <strain evidence="12 13">4608</strain>
    </source>
</reference>
<dbReference type="RefSeq" id="WP_215802164.1">
    <property type="nucleotide sequence ID" value="NZ_CP053881.1"/>
</dbReference>
<comment type="catalytic activity">
    <reaction evidence="8 9">
        <text>N(6)-[(R)-dihydrolipoyl]-L-lysyl-[protein] + acetyl-CoA = N(6)-[(R)-S(8)-acetyldihydrolipoyl]-L-lysyl-[protein] + CoA</text>
        <dbReference type="Rhea" id="RHEA:17017"/>
        <dbReference type="Rhea" id="RHEA-COMP:10475"/>
        <dbReference type="Rhea" id="RHEA-COMP:10478"/>
        <dbReference type="ChEBI" id="CHEBI:57287"/>
        <dbReference type="ChEBI" id="CHEBI:57288"/>
        <dbReference type="ChEBI" id="CHEBI:83100"/>
        <dbReference type="ChEBI" id="CHEBI:83111"/>
        <dbReference type="EC" id="2.3.1.12"/>
    </reaction>
</comment>
<dbReference type="PROSITE" id="PS00189">
    <property type="entry name" value="LIPOYL"/>
    <property type="match status" value="3"/>
</dbReference>
<dbReference type="Pfam" id="PF00364">
    <property type="entry name" value="Biotin_lipoyl"/>
    <property type="match status" value="3"/>
</dbReference>
<evidence type="ECO:0000313" key="13">
    <source>
        <dbReference type="Proteomes" id="UP000679312"/>
    </source>
</evidence>
<dbReference type="InterPro" id="IPR011053">
    <property type="entry name" value="Single_hybrid_motif"/>
</dbReference>
<keyword evidence="5 9" id="KW-0450">Lipoyl</keyword>
<evidence type="ECO:0000256" key="4">
    <source>
        <dbReference type="ARBA" id="ARBA00022737"/>
    </source>
</evidence>
<comment type="function">
    <text evidence="7">The pyruvate dehydrogenase complex catalyzes the overall conversion of pyruvate to acetyl-CoA and CO(2). It contains multiple copies of three enzymatic components: pyruvate dehydrogenase (E1), dihydrolipoamide acetyltransferase (E2) and lipoamide dehydrogenase (E3).</text>
</comment>
<dbReference type="EMBL" id="CP053881">
    <property type="protein sequence ID" value="QWL64367.1"/>
    <property type="molecule type" value="Genomic_DNA"/>
</dbReference>
<feature type="domain" description="Lipoyl-binding" evidence="10">
    <location>
        <begin position="102"/>
        <end position="175"/>
    </location>
</feature>
<dbReference type="InterPro" id="IPR023213">
    <property type="entry name" value="CAT-like_dom_sf"/>
</dbReference>
<feature type="domain" description="Lipoyl-binding" evidence="10">
    <location>
        <begin position="2"/>
        <end position="75"/>
    </location>
</feature>
<dbReference type="PANTHER" id="PTHR43178">
    <property type="entry name" value="DIHYDROLIPOAMIDE ACETYLTRANSFERASE COMPONENT OF PYRUVATE DEHYDROGENASE COMPLEX"/>
    <property type="match status" value="1"/>
</dbReference>
<proteinExistence type="inferred from homology"/>
<evidence type="ECO:0000256" key="1">
    <source>
        <dbReference type="ARBA" id="ARBA00007317"/>
    </source>
</evidence>
<dbReference type="EC" id="2.3.1.12" evidence="9"/>
<evidence type="ECO:0000256" key="6">
    <source>
        <dbReference type="ARBA" id="ARBA00023315"/>
    </source>
</evidence>
<evidence type="ECO:0000256" key="2">
    <source>
        <dbReference type="ARBA" id="ARBA00011484"/>
    </source>
</evidence>
<dbReference type="PROSITE" id="PS50968">
    <property type="entry name" value="BIOTINYL_LIPOYL"/>
    <property type="match status" value="3"/>
</dbReference>
<feature type="domain" description="Lipoyl-binding" evidence="10">
    <location>
        <begin position="202"/>
        <end position="275"/>
    </location>
</feature>
<comment type="subunit">
    <text evidence="2 9">Forms a 24-polypeptide structural core with octahedral symmetry.</text>
</comment>
<dbReference type="CDD" id="cd06849">
    <property type="entry name" value="lipoyl_domain"/>
    <property type="match status" value="3"/>
</dbReference>
<dbReference type="GO" id="GO:0004742">
    <property type="term" value="F:dihydrolipoyllysine-residue acetyltransferase activity"/>
    <property type="evidence" value="ECO:0007669"/>
    <property type="project" value="UniProtKB-UniRule"/>
</dbReference>
<evidence type="ECO:0000256" key="8">
    <source>
        <dbReference type="ARBA" id="ARBA00048370"/>
    </source>
</evidence>
<evidence type="ECO:0000256" key="9">
    <source>
        <dbReference type="RuleBase" id="RU361137"/>
    </source>
</evidence>
<feature type="domain" description="Peripheral subunit-binding (PSBD)" evidence="11">
    <location>
        <begin position="322"/>
        <end position="359"/>
    </location>
</feature>
<dbReference type="NCBIfam" id="TIGR01348">
    <property type="entry name" value="PDHac_trf_long"/>
    <property type="match status" value="1"/>
</dbReference>
<dbReference type="PROSITE" id="PS51826">
    <property type="entry name" value="PSBD"/>
    <property type="match status" value="1"/>
</dbReference>